<evidence type="ECO:0000256" key="1">
    <source>
        <dbReference type="SAM" id="MobiDB-lite"/>
    </source>
</evidence>
<dbReference type="AlphaFoldDB" id="A0AAV9ELI7"/>
<feature type="compositionally biased region" description="Low complexity" evidence="1">
    <location>
        <begin position="105"/>
        <end position="118"/>
    </location>
</feature>
<proteinExistence type="predicted"/>
<dbReference type="Proteomes" id="UP001180020">
    <property type="component" value="Unassembled WGS sequence"/>
</dbReference>
<comment type="caution">
    <text evidence="2">The sequence shown here is derived from an EMBL/GenBank/DDBJ whole genome shotgun (WGS) entry which is preliminary data.</text>
</comment>
<accession>A0AAV9ELI7</accession>
<dbReference type="EMBL" id="JAUJYO010000006">
    <property type="protein sequence ID" value="KAK1314443.1"/>
    <property type="molecule type" value="Genomic_DNA"/>
</dbReference>
<name>A0AAV9ELI7_ACOCL</name>
<reference evidence="2" key="2">
    <citation type="submission" date="2023-06" db="EMBL/GenBank/DDBJ databases">
        <authorList>
            <person name="Ma L."/>
            <person name="Liu K.-W."/>
            <person name="Li Z."/>
            <person name="Hsiao Y.-Y."/>
            <person name="Qi Y."/>
            <person name="Fu T."/>
            <person name="Tang G."/>
            <person name="Zhang D."/>
            <person name="Sun W.-H."/>
            <person name="Liu D.-K."/>
            <person name="Li Y."/>
            <person name="Chen G.-Z."/>
            <person name="Liu X.-D."/>
            <person name="Liao X.-Y."/>
            <person name="Jiang Y.-T."/>
            <person name="Yu X."/>
            <person name="Hao Y."/>
            <person name="Huang J."/>
            <person name="Zhao X.-W."/>
            <person name="Ke S."/>
            <person name="Chen Y.-Y."/>
            <person name="Wu W.-L."/>
            <person name="Hsu J.-L."/>
            <person name="Lin Y.-F."/>
            <person name="Huang M.-D."/>
            <person name="Li C.-Y."/>
            <person name="Huang L."/>
            <person name="Wang Z.-W."/>
            <person name="Zhao X."/>
            <person name="Zhong W.-Y."/>
            <person name="Peng D.-H."/>
            <person name="Ahmad S."/>
            <person name="Lan S."/>
            <person name="Zhang J.-S."/>
            <person name="Tsai W.-C."/>
            <person name="Van De Peer Y."/>
            <person name="Liu Z.-J."/>
        </authorList>
    </citation>
    <scope>NUCLEOTIDE SEQUENCE</scope>
    <source>
        <strain evidence="2">CP</strain>
        <tissue evidence="2">Leaves</tissue>
    </source>
</reference>
<gene>
    <name evidence="2" type="ORF">QJS10_CPA06g00213</name>
</gene>
<reference evidence="2" key="1">
    <citation type="journal article" date="2023" name="Nat. Commun.">
        <title>Diploid and tetraploid genomes of Acorus and the evolution of monocots.</title>
        <authorList>
            <person name="Ma L."/>
            <person name="Liu K.W."/>
            <person name="Li Z."/>
            <person name="Hsiao Y.Y."/>
            <person name="Qi Y."/>
            <person name="Fu T."/>
            <person name="Tang G.D."/>
            <person name="Zhang D."/>
            <person name="Sun W.H."/>
            <person name="Liu D.K."/>
            <person name="Li Y."/>
            <person name="Chen G.Z."/>
            <person name="Liu X.D."/>
            <person name="Liao X.Y."/>
            <person name="Jiang Y.T."/>
            <person name="Yu X."/>
            <person name="Hao Y."/>
            <person name="Huang J."/>
            <person name="Zhao X.W."/>
            <person name="Ke S."/>
            <person name="Chen Y.Y."/>
            <person name="Wu W.L."/>
            <person name="Hsu J.L."/>
            <person name="Lin Y.F."/>
            <person name="Huang M.D."/>
            <person name="Li C.Y."/>
            <person name="Huang L."/>
            <person name="Wang Z.W."/>
            <person name="Zhao X."/>
            <person name="Zhong W.Y."/>
            <person name="Peng D.H."/>
            <person name="Ahmad S."/>
            <person name="Lan S."/>
            <person name="Zhang J.S."/>
            <person name="Tsai W.C."/>
            <person name="Van de Peer Y."/>
            <person name="Liu Z.J."/>
        </authorList>
    </citation>
    <scope>NUCLEOTIDE SEQUENCE</scope>
    <source>
        <strain evidence="2">CP</strain>
    </source>
</reference>
<organism evidence="2 3">
    <name type="scientific">Acorus calamus</name>
    <name type="common">Sweet flag</name>
    <dbReference type="NCBI Taxonomy" id="4465"/>
    <lineage>
        <taxon>Eukaryota</taxon>
        <taxon>Viridiplantae</taxon>
        <taxon>Streptophyta</taxon>
        <taxon>Embryophyta</taxon>
        <taxon>Tracheophyta</taxon>
        <taxon>Spermatophyta</taxon>
        <taxon>Magnoliopsida</taxon>
        <taxon>Liliopsida</taxon>
        <taxon>Acoraceae</taxon>
        <taxon>Acorus</taxon>
    </lineage>
</organism>
<feature type="region of interest" description="Disordered" evidence="1">
    <location>
        <begin position="105"/>
        <end position="161"/>
    </location>
</feature>
<protein>
    <submittedName>
        <fullName evidence="2">Uncharacterized protein</fullName>
    </submittedName>
</protein>
<feature type="compositionally biased region" description="Polar residues" evidence="1">
    <location>
        <begin position="137"/>
        <end position="152"/>
    </location>
</feature>
<sequence length="161" mass="17584">MELVDSRTIAEIGAGLLVGWGFKGARGAAGGILICWNSTLWRAVEQSVGTFSFSVLLEDLQSGGRWCCSSVYGPNDDADRAILWDELSAIRARCSVTSDIERSRSSVLTSSNSNNNGSLPPRHPLCSVTPKERIRPTTLNRKNYSNDMTLSSRDNEVQAYP</sequence>
<evidence type="ECO:0000313" key="2">
    <source>
        <dbReference type="EMBL" id="KAK1314443.1"/>
    </source>
</evidence>
<evidence type="ECO:0000313" key="3">
    <source>
        <dbReference type="Proteomes" id="UP001180020"/>
    </source>
</evidence>
<keyword evidence="3" id="KW-1185">Reference proteome</keyword>